<protein>
    <submittedName>
        <fullName evidence="2">Glycosyltransferase family 4 protein</fullName>
    </submittedName>
</protein>
<dbReference type="GO" id="GO:0016757">
    <property type="term" value="F:glycosyltransferase activity"/>
    <property type="evidence" value="ECO:0007669"/>
    <property type="project" value="InterPro"/>
</dbReference>
<accession>A0A9X2AB29</accession>
<evidence type="ECO:0000313" key="2">
    <source>
        <dbReference type="EMBL" id="MCH4823811.1"/>
    </source>
</evidence>
<feature type="domain" description="Glycosyl transferase family 1" evidence="1">
    <location>
        <begin position="50"/>
        <end position="198"/>
    </location>
</feature>
<proteinExistence type="predicted"/>
<dbReference type="PANTHER" id="PTHR12526">
    <property type="entry name" value="GLYCOSYLTRANSFERASE"/>
    <property type="match status" value="1"/>
</dbReference>
<gene>
    <name evidence="2" type="ORF">ML462_11580</name>
</gene>
<dbReference type="Gene3D" id="3.40.50.2000">
    <property type="entry name" value="Glycogen Phosphorylase B"/>
    <property type="match status" value="2"/>
</dbReference>
<comment type="caution">
    <text evidence="2">The sequence shown here is derived from an EMBL/GenBank/DDBJ whole genome shotgun (WGS) entry which is preliminary data.</text>
</comment>
<sequence>MVDYFISNSEAIVNPNVKALGISYQKIKVIHRGRDFKKLEENIPEEFRERFQNKTLFLTVGRLVRSKGQIDLIEAFSELSKINSNLVLLIAGDGPQYSELEKLIIDLGLEGKAFLLGFRNDIRRLLKFTDYFLFASYYEGLSGALIEAILMGKPCIVSDISENRECFPEGNGLYFKPGNISEIKAKIEMALKLDFKKQIKENYDFAVSHFSIDQTAAKYEKFYQSII</sequence>
<dbReference type="SUPFAM" id="SSF53756">
    <property type="entry name" value="UDP-Glycosyltransferase/glycogen phosphorylase"/>
    <property type="match status" value="1"/>
</dbReference>
<keyword evidence="3" id="KW-1185">Reference proteome</keyword>
<name>A0A9X2AB29_9FLAO</name>
<organism evidence="2 3">
    <name type="scientific">Christiangramia lutea</name>
    <dbReference type="NCBI Taxonomy" id="1607951"/>
    <lineage>
        <taxon>Bacteria</taxon>
        <taxon>Pseudomonadati</taxon>
        <taxon>Bacteroidota</taxon>
        <taxon>Flavobacteriia</taxon>
        <taxon>Flavobacteriales</taxon>
        <taxon>Flavobacteriaceae</taxon>
        <taxon>Christiangramia</taxon>
    </lineage>
</organism>
<dbReference type="InterPro" id="IPR001296">
    <property type="entry name" value="Glyco_trans_1"/>
</dbReference>
<dbReference type="Pfam" id="PF00534">
    <property type="entry name" value="Glycos_transf_1"/>
    <property type="match status" value="1"/>
</dbReference>
<dbReference type="RefSeq" id="WP_240713978.1">
    <property type="nucleotide sequence ID" value="NZ_JAKVTV010000003.1"/>
</dbReference>
<reference evidence="2" key="1">
    <citation type="submission" date="2022-03" db="EMBL/GenBank/DDBJ databases">
        <title>Gramella crocea sp. nov., isolated from activated sludge of a seafood processing plant.</title>
        <authorList>
            <person name="Zhang X."/>
        </authorList>
    </citation>
    <scope>NUCLEOTIDE SEQUENCE</scope>
    <source>
        <strain evidence="2">YJ019</strain>
    </source>
</reference>
<evidence type="ECO:0000313" key="3">
    <source>
        <dbReference type="Proteomes" id="UP001139226"/>
    </source>
</evidence>
<dbReference type="CDD" id="cd03801">
    <property type="entry name" value="GT4_PimA-like"/>
    <property type="match status" value="1"/>
</dbReference>
<dbReference type="EMBL" id="JAKVTV010000003">
    <property type="protein sequence ID" value="MCH4823811.1"/>
    <property type="molecule type" value="Genomic_DNA"/>
</dbReference>
<evidence type="ECO:0000259" key="1">
    <source>
        <dbReference type="Pfam" id="PF00534"/>
    </source>
</evidence>
<dbReference type="AlphaFoldDB" id="A0A9X2AB29"/>
<dbReference type="Proteomes" id="UP001139226">
    <property type="component" value="Unassembled WGS sequence"/>
</dbReference>